<comment type="caution">
    <text evidence="1">The sequence shown here is derived from an EMBL/GenBank/DDBJ whole genome shotgun (WGS) entry which is preliminary data.</text>
</comment>
<dbReference type="EMBL" id="ASPP01000338">
    <property type="protein sequence ID" value="ETO36734.1"/>
    <property type="molecule type" value="Genomic_DNA"/>
</dbReference>
<organism evidence="1 2">
    <name type="scientific">Reticulomyxa filosa</name>
    <dbReference type="NCBI Taxonomy" id="46433"/>
    <lineage>
        <taxon>Eukaryota</taxon>
        <taxon>Sar</taxon>
        <taxon>Rhizaria</taxon>
        <taxon>Retaria</taxon>
        <taxon>Foraminifera</taxon>
        <taxon>Monothalamids</taxon>
        <taxon>Reticulomyxidae</taxon>
        <taxon>Reticulomyxa</taxon>
    </lineage>
</organism>
<keyword evidence="2" id="KW-1185">Reference proteome</keyword>
<protein>
    <submittedName>
        <fullName evidence="1">Uncharacterized protein</fullName>
    </submittedName>
</protein>
<dbReference type="Proteomes" id="UP000023152">
    <property type="component" value="Unassembled WGS sequence"/>
</dbReference>
<evidence type="ECO:0000313" key="2">
    <source>
        <dbReference type="Proteomes" id="UP000023152"/>
    </source>
</evidence>
<accession>X6PF98</accession>
<proteinExistence type="predicted"/>
<name>X6PF98_RETFI</name>
<gene>
    <name evidence="1" type="ORF">RFI_00327</name>
</gene>
<dbReference type="AlphaFoldDB" id="X6PF98"/>
<reference evidence="1 2" key="1">
    <citation type="journal article" date="2013" name="Curr. Biol.">
        <title>The Genome of the Foraminiferan Reticulomyxa filosa.</title>
        <authorList>
            <person name="Glockner G."/>
            <person name="Hulsmann N."/>
            <person name="Schleicher M."/>
            <person name="Noegel A.A."/>
            <person name="Eichinger L."/>
            <person name="Gallinger C."/>
            <person name="Pawlowski J."/>
            <person name="Sierra R."/>
            <person name="Euteneuer U."/>
            <person name="Pillet L."/>
            <person name="Moustafa A."/>
            <person name="Platzer M."/>
            <person name="Groth M."/>
            <person name="Szafranski K."/>
            <person name="Schliwa M."/>
        </authorList>
    </citation>
    <scope>NUCLEOTIDE SEQUENCE [LARGE SCALE GENOMIC DNA]</scope>
</reference>
<evidence type="ECO:0000313" key="1">
    <source>
        <dbReference type="EMBL" id="ETO36734.1"/>
    </source>
</evidence>
<sequence length="194" mass="22453">MPFGTNERENRELSRCCYKPLCPGNWRKTTRTRPVCSSLSLSLSSSTYFSLNTSKQWRFNTFVSCLSVLTGHDYLLVGNTLSNVVTSMSQSQFQNKQDNKKKEEMWWMEDFVLAIGMKIQIVDFSMKCQSLDTQNADLLVKVVAILDVVIQHRPLIVKRYITTISNSKFPFLDQICLFLNYNTSSLRFKTQVFL</sequence>